<dbReference type="AlphaFoldDB" id="A0AAD9W717"/>
<name>A0AAD9W717_PHOAM</name>
<dbReference type="PANTHER" id="PTHR38166">
    <property type="entry name" value="C2H2-TYPE DOMAIN-CONTAINING PROTEIN-RELATED"/>
    <property type="match status" value="1"/>
</dbReference>
<accession>A0AAD9W717</accession>
<evidence type="ECO:0000313" key="2">
    <source>
        <dbReference type="EMBL" id="KAK2610208.1"/>
    </source>
</evidence>
<feature type="compositionally biased region" description="Low complexity" evidence="1">
    <location>
        <begin position="368"/>
        <end position="380"/>
    </location>
</feature>
<feature type="compositionally biased region" description="Basic and acidic residues" evidence="1">
    <location>
        <begin position="511"/>
        <end position="523"/>
    </location>
</feature>
<dbReference type="Proteomes" id="UP001265746">
    <property type="component" value="Unassembled WGS sequence"/>
</dbReference>
<feature type="region of interest" description="Disordered" evidence="1">
    <location>
        <begin position="1"/>
        <end position="95"/>
    </location>
</feature>
<evidence type="ECO:0008006" key="4">
    <source>
        <dbReference type="Google" id="ProtNLM"/>
    </source>
</evidence>
<feature type="compositionally biased region" description="Low complexity" evidence="1">
    <location>
        <begin position="898"/>
        <end position="917"/>
    </location>
</feature>
<dbReference type="EMBL" id="JAUJFL010000002">
    <property type="protein sequence ID" value="KAK2610208.1"/>
    <property type="molecule type" value="Genomic_DNA"/>
</dbReference>
<sequence>MDKKAMGPSFLQKAKEKWRSRPASPPRHNAQEAQAQTEDPVQPLDYFSGGERTTSPPPVSLEKAMDPSLGFRPDTPTASSTSCLSRSSTLNSSNSMLSQESANTLYSQISPYSHETLPIFRSLSFPTAMGSHPVDADSFPKGANIHVVDVPRSFFESSSAFPDPRGYFVPMDHSGNGQINRLSTWSDGREKGVPFHLRQLPPARKQNTFPVERSRESQRLDETRSFLCEGNVDSPVSALSNMAGVVGPHQHQVQSTGTVIYHHFSRQEVASDEADVYHFQAQTEMLAQRKLITSKDSKTSSLNSKPLRLVSELASYEPIELPSWHRKKTSRNRSVSKARKSAERVINTTSQSSKVDRERTCSPDSTMSSAASTVVASEATVEPEDPSRNEILPSEEDEESRSPTPSPGNKPSGERKRRSSWSDSDDNISSLNESCSLASDDDDDFAYNELVESISNLILKSSCVDNLEDRNIPVELYIHNFLEQIMNHPRPSPECQTLCLPIRSLPIRNNESHGDGCESDMHIYDQGSNKDSTGRRKRKSDGAPGDSRKRSGKDEDDPGDIQKEKHSKDQQRIKKQKMGRKDVNLSCPFRKRNPNRFNVRGHGNCALSSFGDFALLKRHIKTFHQKDNSSSSCPRCQEQFPNQAALNDHLVRPEFCTVRRPVGQDDPEDGITQDTLRALTARGNEDKIDSWASLWNLLFPDDNLNAIPSPDHEPPVELDEVQEHCYSEEALYDFVEKHTVNNDIGSTEGHGFRYIVETFRHCRSEQSHDHSEKRLERDRRFLNTVRDRFNTSQCQYGAQQRPSAFVYHVSETLPDEWMPNENDPMFGDNLDANDGHFHFTSSSSYDPSPFGIHGSQDSAPGVFPSSEIPTQQAAPQPAPAKYPAPYTTMLSQNGRPCSPGESLNPSSGPSSQSRDSGYQTQEHDAALHSDGRLSGSGDGNFSTPPGCMPCHHSPPGQSSEFNLCGVGSSTFMGAESPEGSNSDGGLGPLTNM</sequence>
<feature type="compositionally biased region" description="Gly residues" evidence="1">
    <location>
        <begin position="982"/>
        <end position="992"/>
    </location>
</feature>
<feature type="region of interest" description="Disordered" evidence="1">
    <location>
        <begin position="326"/>
        <end position="439"/>
    </location>
</feature>
<feature type="compositionally biased region" description="Basic residues" evidence="1">
    <location>
        <begin position="326"/>
        <end position="339"/>
    </location>
</feature>
<keyword evidence="3" id="KW-1185">Reference proteome</keyword>
<proteinExistence type="predicted"/>
<protein>
    <recommendedName>
        <fullName evidence="4">C2H2-type domain-containing protein</fullName>
    </recommendedName>
</protein>
<reference evidence="2" key="1">
    <citation type="submission" date="2023-06" db="EMBL/GenBank/DDBJ databases">
        <authorList>
            <person name="Noh H."/>
        </authorList>
    </citation>
    <scope>NUCLEOTIDE SEQUENCE</scope>
    <source>
        <strain evidence="2">DUCC20226</strain>
    </source>
</reference>
<feature type="region of interest" description="Disordered" evidence="1">
    <location>
        <begin position="971"/>
        <end position="992"/>
    </location>
</feature>
<feature type="region of interest" description="Disordered" evidence="1">
    <location>
        <begin position="511"/>
        <end position="589"/>
    </location>
</feature>
<feature type="compositionally biased region" description="Low complexity" evidence="1">
    <location>
        <begin position="79"/>
        <end position="95"/>
    </location>
</feature>
<gene>
    <name evidence="2" type="ORF">N8I77_003658</name>
</gene>
<feature type="region of interest" description="Disordered" evidence="1">
    <location>
        <begin position="847"/>
        <end position="922"/>
    </location>
</feature>
<comment type="caution">
    <text evidence="2">The sequence shown here is derived from an EMBL/GenBank/DDBJ whole genome shotgun (WGS) entry which is preliminary data.</text>
</comment>
<evidence type="ECO:0000256" key="1">
    <source>
        <dbReference type="SAM" id="MobiDB-lite"/>
    </source>
</evidence>
<evidence type="ECO:0000313" key="3">
    <source>
        <dbReference type="Proteomes" id="UP001265746"/>
    </source>
</evidence>
<dbReference type="PANTHER" id="PTHR38166:SF1">
    <property type="entry name" value="C2H2-TYPE DOMAIN-CONTAINING PROTEIN"/>
    <property type="match status" value="1"/>
</dbReference>
<feature type="compositionally biased region" description="Basic and acidic residues" evidence="1">
    <location>
        <begin position="560"/>
        <end position="572"/>
    </location>
</feature>
<organism evidence="2 3">
    <name type="scientific">Phomopsis amygdali</name>
    <name type="common">Fusicoccum amygdali</name>
    <dbReference type="NCBI Taxonomy" id="1214568"/>
    <lineage>
        <taxon>Eukaryota</taxon>
        <taxon>Fungi</taxon>
        <taxon>Dikarya</taxon>
        <taxon>Ascomycota</taxon>
        <taxon>Pezizomycotina</taxon>
        <taxon>Sordariomycetes</taxon>
        <taxon>Sordariomycetidae</taxon>
        <taxon>Diaporthales</taxon>
        <taxon>Diaporthaceae</taxon>
        <taxon>Diaporthe</taxon>
    </lineage>
</organism>